<keyword evidence="3" id="KW-1185">Reference proteome</keyword>
<keyword evidence="1" id="KW-0812">Transmembrane</keyword>
<organism evidence="2 3">
    <name type="scientific">Calorimonas adulescens</name>
    <dbReference type="NCBI Taxonomy" id="2606906"/>
    <lineage>
        <taxon>Bacteria</taxon>
        <taxon>Bacillati</taxon>
        <taxon>Bacillota</taxon>
        <taxon>Clostridia</taxon>
        <taxon>Thermoanaerobacterales</taxon>
        <taxon>Thermoanaerobacteraceae</taxon>
        <taxon>Calorimonas</taxon>
    </lineage>
</organism>
<dbReference type="InterPro" id="IPR010897">
    <property type="entry name" value="Spore_II_P"/>
</dbReference>
<dbReference type="Pfam" id="PF07454">
    <property type="entry name" value="SpoIIP"/>
    <property type="match status" value="1"/>
</dbReference>
<dbReference type="EMBL" id="VTPS01000010">
    <property type="protein sequence ID" value="TZE81834.1"/>
    <property type="molecule type" value="Genomic_DNA"/>
</dbReference>
<accession>A0A5D8QCK7</accession>
<keyword evidence="1" id="KW-0472">Membrane</keyword>
<comment type="caution">
    <text evidence="2">The sequence shown here is derived from an EMBL/GenBank/DDBJ whole genome shotgun (WGS) entry which is preliminary data.</text>
</comment>
<evidence type="ECO:0000313" key="2">
    <source>
        <dbReference type="EMBL" id="TZE81834.1"/>
    </source>
</evidence>
<reference evidence="2 3" key="1">
    <citation type="submission" date="2019-08" db="EMBL/GenBank/DDBJ databases">
        <title>Calorimonas adulescens gen. nov., sp. nov., an anaerobic thermophilic bacterium from Sakhalin hot spring.</title>
        <authorList>
            <person name="Khomyakova M.A."/>
            <person name="Merkel A.Y."/>
            <person name="Novikov A."/>
            <person name="Bonch-Osmolovskaya E.A."/>
            <person name="Slobodkin A.I."/>
        </authorList>
    </citation>
    <scope>NUCLEOTIDE SEQUENCE [LARGE SCALE GENOMIC DNA]</scope>
    <source>
        <strain evidence="2 3">A05MB</strain>
    </source>
</reference>
<dbReference type="AlphaFoldDB" id="A0A5D8QCK7"/>
<sequence>MAPSFEYIFFRLQKRVFTLHKVHYVKFSTILYYLGICILISSIFFWFRLFWRDDNAVTASAVDSKQSFFTDDLLKCFVNTASPTIEVLYRKGGLLPEFDFEVSLLQYMTNINLKDPLTILKNQIPVLGFVDVEKTINQTGSTEVITEEPKRELPGKTEVEVQDNKETEEINETEAISDQPLVLVYHTHTREAYIGKYKVDDVDRTLDPEYNVIRVGEELKKELEKRGIPVIHDKTVYDVPYDNSYGRSNAGIKNILKEYPTIKYAFDVHRDAFGEVITKDTLKVPNPDEIPNKSFRQKYIMSYDGKKLARVMWVVGTRRTENQNEDWHLNYAFTKKLHEALNEKVPNLSIGVETKPYGSYNQEILPDSTLVEIGSNHNTIEEALNSVSYVADAIADVIKK</sequence>
<evidence type="ECO:0000256" key="1">
    <source>
        <dbReference type="SAM" id="Phobius"/>
    </source>
</evidence>
<feature type="transmembrane region" description="Helical" evidence="1">
    <location>
        <begin position="30"/>
        <end position="51"/>
    </location>
</feature>
<proteinExistence type="predicted"/>
<dbReference type="Proteomes" id="UP000322976">
    <property type="component" value="Unassembled WGS sequence"/>
</dbReference>
<protein>
    <submittedName>
        <fullName evidence="2">Stage II sporulation protein P</fullName>
    </submittedName>
</protein>
<evidence type="ECO:0000313" key="3">
    <source>
        <dbReference type="Proteomes" id="UP000322976"/>
    </source>
</evidence>
<name>A0A5D8QCK7_9THEO</name>
<gene>
    <name evidence="2" type="ORF">FWJ32_07600</name>
</gene>
<dbReference type="NCBIfam" id="TIGR02867">
    <property type="entry name" value="spore_II_P"/>
    <property type="match status" value="1"/>
</dbReference>
<keyword evidence="1" id="KW-1133">Transmembrane helix</keyword>